<proteinExistence type="predicted"/>
<dbReference type="InterPro" id="IPR036640">
    <property type="entry name" value="ABC1_TM_sf"/>
</dbReference>
<evidence type="ECO:0000256" key="4">
    <source>
        <dbReference type="ARBA" id="ARBA00022840"/>
    </source>
</evidence>
<organism evidence="10 11">
    <name type="scientific">Clostridium tagluense</name>
    <dbReference type="NCBI Taxonomy" id="360422"/>
    <lineage>
        <taxon>Bacteria</taxon>
        <taxon>Bacillati</taxon>
        <taxon>Bacillota</taxon>
        <taxon>Clostridia</taxon>
        <taxon>Eubacteriales</taxon>
        <taxon>Clostridiaceae</taxon>
        <taxon>Clostridium</taxon>
    </lineage>
</organism>
<dbReference type="SUPFAM" id="SSF90123">
    <property type="entry name" value="ABC transporter transmembrane region"/>
    <property type="match status" value="1"/>
</dbReference>
<dbReference type="InterPro" id="IPR011527">
    <property type="entry name" value="ABC1_TM_dom"/>
</dbReference>
<dbReference type="Gene3D" id="3.40.50.300">
    <property type="entry name" value="P-loop containing nucleotide triphosphate hydrolases"/>
    <property type="match status" value="1"/>
</dbReference>
<feature type="transmembrane region" description="Helical" evidence="7">
    <location>
        <begin position="257"/>
        <end position="277"/>
    </location>
</feature>
<dbReference type="GO" id="GO:0005524">
    <property type="term" value="F:ATP binding"/>
    <property type="evidence" value="ECO:0007669"/>
    <property type="project" value="UniProtKB-KW"/>
</dbReference>
<comment type="subcellular location">
    <subcellularLocation>
        <location evidence="1">Cell membrane</location>
        <topology evidence="1">Multi-pass membrane protein</topology>
    </subcellularLocation>
</comment>
<dbReference type="PROSITE" id="PS00211">
    <property type="entry name" value="ABC_TRANSPORTER_1"/>
    <property type="match status" value="1"/>
</dbReference>
<dbReference type="Gene3D" id="1.20.1560.10">
    <property type="entry name" value="ABC transporter type 1, transmembrane domain"/>
    <property type="match status" value="1"/>
</dbReference>
<dbReference type="PANTHER" id="PTHR43394:SF1">
    <property type="entry name" value="ATP-BINDING CASSETTE SUB-FAMILY B MEMBER 10, MITOCHONDRIAL"/>
    <property type="match status" value="1"/>
</dbReference>
<dbReference type="AlphaFoldDB" id="A0A401UUA1"/>
<evidence type="ECO:0000313" key="11">
    <source>
        <dbReference type="Proteomes" id="UP000287872"/>
    </source>
</evidence>
<keyword evidence="3" id="KW-0547">Nucleotide-binding</keyword>
<dbReference type="InterPro" id="IPR017871">
    <property type="entry name" value="ABC_transporter-like_CS"/>
</dbReference>
<feature type="transmembrane region" description="Helical" evidence="7">
    <location>
        <begin position="141"/>
        <end position="165"/>
    </location>
</feature>
<dbReference type="SMART" id="SM00382">
    <property type="entry name" value="AAA"/>
    <property type="match status" value="1"/>
</dbReference>
<evidence type="ECO:0000256" key="6">
    <source>
        <dbReference type="ARBA" id="ARBA00023136"/>
    </source>
</evidence>
<reference evidence="10 11" key="1">
    <citation type="submission" date="2018-11" db="EMBL/GenBank/DDBJ databases">
        <title>Genome sequencing and assembly of Clostridium tagluense strain A121.</title>
        <authorList>
            <person name="Murakami T."/>
            <person name="Segawa T."/>
            <person name="Shcherbakova V.A."/>
            <person name="Mori H."/>
            <person name="Yoshimura Y."/>
        </authorList>
    </citation>
    <scope>NUCLEOTIDE SEQUENCE [LARGE SCALE GENOMIC DNA]</scope>
    <source>
        <strain evidence="10 11">A121</strain>
    </source>
</reference>
<dbReference type="InterPro" id="IPR027417">
    <property type="entry name" value="P-loop_NTPase"/>
</dbReference>
<evidence type="ECO:0000256" key="7">
    <source>
        <dbReference type="SAM" id="Phobius"/>
    </source>
</evidence>
<protein>
    <submittedName>
        <fullName evidence="10">ABC transporter</fullName>
    </submittedName>
</protein>
<dbReference type="InterPro" id="IPR003439">
    <property type="entry name" value="ABC_transporter-like_ATP-bd"/>
</dbReference>
<dbReference type="GO" id="GO:0005886">
    <property type="term" value="C:plasma membrane"/>
    <property type="evidence" value="ECO:0007669"/>
    <property type="project" value="UniProtKB-SubCell"/>
</dbReference>
<gene>
    <name evidence="10" type="ORF">Ctaglu_46510</name>
</gene>
<evidence type="ECO:0000313" key="10">
    <source>
        <dbReference type="EMBL" id="GCD13028.1"/>
    </source>
</evidence>
<evidence type="ECO:0000259" key="9">
    <source>
        <dbReference type="PROSITE" id="PS50929"/>
    </source>
</evidence>
<keyword evidence="5 7" id="KW-1133">Transmembrane helix</keyword>
<evidence type="ECO:0000256" key="3">
    <source>
        <dbReference type="ARBA" id="ARBA00022741"/>
    </source>
</evidence>
<dbReference type="Pfam" id="PF00005">
    <property type="entry name" value="ABC_tran"/>
    <property type="match status" value="1"/>
</dbReference>
<feature type="domain" description="ABC transporter" evidence="8">
    <location>
        <begin position="348"/>
        <end position="586"/>
    </location>
</feature>
<keyword evidence="2 7" id="KW-0812">Transmembrane</keyword>
<dbReference type="Proteomes" id="UP000287872">
    <property type="component" value="Unassembled WGS sequence"/>
</dbReference>
<dbReference type="SUPFAM" id="SSF52540">
    <property type="entry name" value="P-loop containing nucleoside triphosphate hydrolases"/>
    <property type="match status" value="1"/>
</dbReference>
<keyword evidence="6 7" id="KW-0472">Membrane</keyword>
<dbReference type="InterPro" id="IPR003593">
    <property type="entry name" value="AAA+_ATPase"/>
</dbReference>
<dbReference type="RefSeq" id="WP_185732931.1">
    <property type="nucleotide sequence ID" value="NZ_BHYK01000052.1"/>
</dbReference>
<feature type="transmembrane region" description="Helical" evidence="7">
    <location>
        <begin position="171"/>
        <end position="189"/>
    </location>
</feature>
<comment type="caution">
    <text evidence="10">The sequence shown here is derived from an EMBL/GenBank/DDBJ whole genome shotgun (WGS) entry which is preliminary data.</text>
</comment>
<feature type="transmembrane region" description="Helical" evidence="7">
    <location>
        <begin position="283"/>
        <end position="304"/>
    </location>
</feature>
<keyword evidence="4" id="KW-0067">ATP-binding</keyword>
<evidence type="ECO:0000256" key="1">
    <source>
        <dbReference type="ARBA" id="ARBA00004651"/>
    </source>
</evidence>
<feature type="domain" description="ABC transmembrane type-1" evidence="9">
    <location>
        <begin position="29"/>
        <end position="309"/>
    </location>
</feature>
<dbReference type="GO" id="GO:0015421">
    <property type="term" value="F:ABC-type oligopeptide transporter activity"/>
    <property type="evidence" value="ECO:0007669"/>
    <property type="project" value="TreeGrafter"/>
</dbReference>
<dbReference type="PROSITE" id="PS50893">
    <property type="entry name" value="ABC_TRANSPORTER_2"/>
    <property type="match status" value="1"/>
</dbReference>
<dbReference type="EMBL" id="BHYK01000052">
    <property type="protein sequence ID" value="GCD13028.1"/>
    <property type="molecule type" value="Genomic_DNA"/>
</dbReference>
<evidence type="ECO:0000256" key="5">
    <source>
        <dbReference type="ARBA" id="ARBA00022989"/>
    </source>
</evidence>
<dbReference type="PROSITE" id="PS50929">
    <property type="entry name" value="ABC_TM1F"/>
    <property type="match status" value="1"/>
</dbReference>
<feature type="transmembrane region" description="Helical" evidence="7">
    <location>
        <begin position="21"/>
        <end position="44"/>
    </location>
</feature>
<keyword evidence="11" id="KW-1185">Reference proteome</keyword>
<sequence length="594" mass="66583">MEKKKEISLTKITAKIIPMMFHYCPIITIILLTLSIFHGVSFAVNTVATQKFFDGVTKAVSGNGTINKAIMLAFILGLALIASQILNGVTNFMYGVFENKVAGHLYKKINEKSANIDPIIYEDTELLDSINKAQKGVDGSIGLFIVLTSLFTFYLPYFLFMGVYLFRLDKILAVSLVFIFIPVAFSQLIRVKVFDKLEDEIAPIRREYDYYESCICAREYFKETRILGGFNYFKDIYKDSMDLLGQKVWKAEKKTGLIELCMKLLTLVGYLGVLYLLFRSLLIGNITIGAFSAVFASVGFMISVMEEIICMHIGDLTKELGTIRNFIDFFSLPERGGEDVELSAEDGISLKNVNFIYPSAKDYSLKDISLEISPKEIIAVVGENGAGKSTLVRIITGLYLPTEGAVEFGGIDTRKISAKSIYKHTSGVFQKYQKYKMNLSENITISHMDNDSAELLDISAKKADLDIESETFPEGYDTMLSREFDGTDISGGQWQRVALARGFYKSHNMIILDEPTASIDPVEETKLYEKFADLSKGKTSIIVTHRIGSAKIADRIIVMDEGRIAEIGTHEELINLGGKYSEMYEAQAQWYVRA</sequence>
<dbReference type="GO" id="GO:0016887">
    <property type="term" value="F:ATP hydrolysis activity"/>
    <property type="evidence" value="ECO:0007669"/>
    <property type="project" value="InterPro"/>
</dbReference>
<accession>A0A401UUA1</accession>
<evidence type="ECO:0000256" key="2">
    <source>
        <dbReference type="ARBA" id="ARBA00022692"/>
    </source>
</evidence>
<dbReference type="InterPro" id="IPR039421">
    <property type="entry name" value="Type_1_exporter"/>
</dbReference>
<evidence type="ECO:0000259" key="8">
    <source>
        <dbReference type="PROSITE" id="PS50893"/>
    </source>
</evidence>
<name>A0A401UUA1_9CLOT</name>
<dbReference type="PANTHER" id="PTHR43394">
    <property type="entry name" value="ATP-DEPENDENT PERMEASE MDL1, MITOCHONDRIAL"/>
    <property type="match status" value="1"/>
</dbReference>
<feature type="transmembrane region" description="Helical" evidence="7">
    <location>
        <begin position="70"/>
        <end position="97"/>
    </location>
</feature>